<feature type="compositionally biased region" description="Polar residues" evidence="1">
    <location>
        <begin position="365"/>
        <end position="383"/>
    </location>
</feature>
<feature type="compositionally biased region" description="Acidic residues" evidence="1">
    <location>
        <begin position="316"/>
        <end position="339"/>
    </location>
</feature>
<feature type="compositionally biased region" description="Low complexity" evidence="1">
    <location>
        <begin position="54"/>
        <end position="68"/>
    </location>
</feature>
<name>A0AAN9VZN2_9ORTH</name>
<proteinExistence type="predicted"/>
<feature type="compositionally biased region" description="Basic and acidic residues" evidence="1">
    <location>
        <begin position="597"/>
        <end position="635"/>
    </location>
</feature>
<feature type="compositionally biased region" description="Polar residues" evidence="1">
    <location>
        <begin position="658"/>
        <end position="674"/>
    </location>
</feature>
<dbReference type="InterPro" id="IPR032675">
    <property type="entry name" value="LRR_dom_sf"/>
</dbReference>
<dbReference type="InterPro" id="IPR040091">
    <property type="entry name" value="LRRC56"/>
</dbReference>
<feature type="compositionally biased region" description="Basic and acidic residues" evidence="1">
    <location>
        <begin position="518"/>
        <end position="528"/>
    </location>
</feature>
<dbReference type="EMBL" id="JAZDUA010000002">
    <property type="protein sequence ID" value="KAK7874510.1"/>
    <property type="molecule type" value="Genomic_DNA"/>
</dbReference>
<reference evidence="2 3" key="1">
    <citation type="submission" date="2024-03" db="EMBL/GenBank/DDBJ databases">
        <title>The genome assembly and annotation of the cricket Gryllus longicercus Weissman &amp; Gray.</title>
        <authorList>
            <person name="Szrajer S."/>
            <person name="Gray D."/>
            <person name="Ylla G."/>
        </authorList>
    </citation>
    <scope>NUCLEOTIDE SEQUENCE [LARGE SCALE GENOMIC DNA]</scope>
    <source>
        <strain evidence="2">DAG 2021-001</strain>
        <tissue evidence="2">Whole body minus gut</tissue>
    </source>
</reference>
<accession>A0AAN9VZN2</accession>
<dbReference type="Proteomes" id="UP001378592">
    <property type="component" value="Unassembled WGS sequence"/>
</dbReference>
<dbReference type="SUPFAM" id="SSF52058">
    <property type="entry name" value="L domain-like"/>
    <property type="match status" value="1"/>
</dbReference>
<evidence type="ECO:0008006" key="4">
    <source>
        <dbReference type="Google" id="ProtNLM"/>
    </source>
</evidence>
<organism evidence="2 3">
    <name type="scientific">Gryllus longicercus</name>
    <dbReference type="NCBI Taxonomy" id="2509291"/>
    <lineage>
        <taxon>Eukaryota</taxon>
        <taxon>Metazoa</taxon>
        <taxon>Ecdysozoa</taxon>
        <taxon>Arthropoda</taxon>
        <taxon>Hexapoda</taxon>
        <taxon>Insecta</taxon>
        <taxon>Pterygota</taxon>
        <taxon>Neoptera</taxon>
        <taxon>Polyneoptera</taxon>
        <taxon>Orthoptera</taxon>
        <taxon>Ensifera</taxon>
        <taxon>Gryllidea</taxon>
        <taxon>Grylloidea</taxon>
        <taxon>Gryllidae</taxon>
        <taxon>Gryllinae</taxon>
        <taxon>Gryllus</taxon>
    </lineage>
</organism>
<dbReference type="PANTHER" id="PTHR22708">
    <property type="entry name" value="LEUCINE-RICH REPEAT-CONTAINING PROTEIN 56"/>
    <property type="match status" value="1"/>
</dbReference>
<comment type="caution">
    <text evidence="2">The sequence shown here is derived from an EMBL/GenBank/DDBJ whole genome shotgun (WGS) entry which is preliminary data.</text>
</comment>
<evidence type="ECO:0000313" key="2">
    <source>
        <dbReference type="EMBL" id="KAK7874510.1"/>
    </source>
</evidence>
<feature type="region of interest" description="Disordered" evidence="1">
    <location>
        <begin position="1"/>
        <end position="102"/>
    </location>
</feature>
<keyword evidence="3" id="KW-1185">Reference proteome</keyword>
<feature type="compositionally biased region" description="Basic and acidic residues" evidence="1">
    <location>
        <begin position="384"/>
        <end position="398"/>
    </location>
</feature>
<feature type="region of interest" description="Disordered" evidence="1">
    <location>
        <begin position="443"/>
        <end position="470"/>
    </location>
</feature>
<protein>
    <recommendedName>
        <fullName evidence="4">Leucine-rich repeat-containing protein 56</fullName>
    </recommendedName>
</protein>
<feature type="region of interest" description="Disordered" evidence="1">
    <location>
        <begin position="653"/>
        <end position="683"/>
    </location>
</feature>
<dbReference type="AlphaFoldDB" id="A0AAN9VZN2"/>
<evidence type="ECO:0000256" key="1">
    <source>
        <dbReference type="SAM" id="MobiDB-lite"/>
    </source>
</evidence>
<feature type="region of interest" description="Disordered" evidence="1">
    <location>
        <begin position="583"/>
        <end position="641"/>
    </location>
</feature>
<gene>
    <name evidence="2" type="ORF">R5R35_001593</name>
</gene>
<feature type="compositionally biased region" description="Acidic residues" evidence="1">
    <location>
        <begin position="86"/>
        <end position="99"/>
    </location>
</feature>
<evidence type="ECO:0000313" key="3">
    <source>
        <dbReference type="Proteomes" id="UP001378592"/>
    </source>
</evidence>
<feature type="compositionally biased region" description="Basic and acidic residues" evidence="1">
    <location>
        <begin position="1"/>
        <end position="16"/>
    </location>
</feature>
<feature type="compositionally biased region" description="Low complexity" evidence="1">
    <location>
        <begin position="453"/>
        <end position="463"/>
    </location>
</feature>
<feature type="region of interest" description="Disordered" evidence="1">
    <location>
        <begin position="512"/>
        <end position="562"/>
    </location>
</feature>
<feature type="compositionally biased region" description="Pro residues" evidence="1">
    <location>
        <begin position="40"/>
        <end position="53"/>
    </location>
</feature>
<feature type="region of interest" description="Disordered" evidence="1">
    <location>
        <begin position="313"/>
        <end position="406"/>
    </location>
</feature>
<dbReference type="Gene3D" id="3.80.10.10">
    <property type="entry name" value="Ribonuclease Inhibitor"/>
    <property type="match status" value="1"/>
</dbReference>
<feature type="compositionally biased region" description="Low complexity" evidence="1">
    <location>
        <begin position="25"/>
        <end position="39"/>
    </location>
</feature>
<dbReference type="Pfam" id="PF14580">
    <property type="entry name" value="LRR_9"/>
    <property type="match status" value="1"/>
</dbReference>
<dbReference type="PANTHER" id="PTHR22708:SF0">
    <property type="entry name" value="LEUCINE-RICH REPEAT-CONTAINING PROTEIN 56"/>
    <property type="match status" value="1"/>
</dbReference>
<sequence length="683" mass="73948">MAPHSKEAGGEPHGGAEGEGGDGQGAELVAAAGGASPSPAATPSPPPPQPLGLPEPAAAYALAAAVAAMLDEPPRPDTPPAPARDSDDDDDGGDGGGEYDGDRQRFRTYQHHAPPPPPSAPVVLPPFVRVNPHPLGQPDGPDYLPVDHNLPQLLRQVTGTDDLAAVQSVRVRVVARETSLQRLCLYMPHLRELYLDGSRLGSLRDLGCGLSSLEVLSVGNCGLDSLDGTFGLMTLKELYAVDNTIDDVSMCTSLPNIRVIDLKRNIVQDIGYIGFLSICTDLRKLSLAGCPVSRLPGYRNALIEMLPQLQSLDGVPVEEESEEEGFFDDGGDDVDEESENVYPRANEGEAPSVNGSASGEDLNDSMFNNANSSGDNSLKQLSDLSRHMSEENSAHDDSSTSSGYVATRRMPFVERRASTPLPKTVKKMVQSARASAAFGKIGLGECSGKKRPSTASTSASSISLDEGCEPPVPLLRTDAPSLLTSGTVMCGNLASALRARRNRASAWAEALAEEDESDGAKDVRRHASSDSLCGPEAPADESAQMSDDCDAEKENDYTPTNKNLLEKSRRWREIFRNYRTQHRDKWEKEKEDDESNDEYKNQEEDKKKESTEENEPSIDKELKIESKREEKKTERSNIPPCCAMMHMLRMNENKGNLYPSNTPVSASQQENRSGTKGHEFMKF</sequence>